<gene>
    <name evidence="1" type="ORF">T02_15214</name>
</gene>
<organism evidence="1 2">
    <name type="scientific">Trichinella nativa</name>
    <dbReference type="NCBI Taxonomy" id="6335"/>
    <lineage>
        <taxon>Eukaryota</taxon>
        <taxon>Metazoa</taxon>
        <taxon>Ecdysozoa</taxon>
        <taxon>Nematoda</taxon>
        <taxon>Enoplea</taxon>
        <taxon>Dorylaimia</taxon>
        <taxon>Trichinellida</taxon>
        <taxon>Trichinellidae</taxon>
        <taxon>Trichinella</taxon>
    </lineage>
</organism>
<dbReference type="AlphaFoldDB" id="A0A0V1IT28"/>
<name>A0A0V1IT28_9BILA</name>
<proteinExistence type="predicted"/>
<dbReference type="Proteomes" id="UP000054721">
    <property type="component" value="Unassembled WGS sequence"/>
</dbReference>
<dbReference type="EMBL" id="JYDW01004134">
    <property type="protein sequence ID" value="KRZ25970.1"/>
    <property type="molecule type" value="Genomic_DNA"/>
</dbReference>
<accession>A0A0V1IT28</accession>
<evidence type="ECO:0000313" key="1">
    <source>
        <dbReference type="EMBL" id="KRZ25970.1"/>
    </source>
</evidence>
<sequence length="31" mass="3651">MRTEIKDMKYSPGDHDCVSVEKNVIWRAKTI</sequence>
<reference evidence="1 2" key="1">
    <citation type="submission" date="2015-05" db="EMBL/GenBank/DDBJ databases">
        <title>Evolution of Trichinella species and genotypes.</title>
        <authorList>
            <person name="Korhonen P.K."/>
            <person name="Edoardo P."/>
            <person name="Giuseppe L.R."/>
            <person name="Gasser R.B."/>
        </authorList>
    </citation>
    <scope>NUCLEOTIDE SEQUENCE [LARGE SCALE GENOMIC DNA]</scope>
    <source>
        <strain evidence="1">ISS10</strain>
    </source>
</reference>
<comment type="caution">
    <text evidence="1">The sequence shown here is derived from an EMBL/GenBank/DDBJ whole genome shotgun (WGS) entry which is preliminary data.</text>
</comment>
<keyword evidence="2" id="KW-1185">Reference proteome</keyword>
<protein>
    <submittedName>
        <fullName evidence="1">Uncharacterized protein</fullName>
    </submittedName>
</protein>
<evidence type="ECO:0000313" key="2">
    <source>
        <dbReference type="Proteomes" id="UP000054721"/>
    </source>
</evidence>